<accession>A0ABQ9ENG7</accession>
<dbReference type="EMBL" id="JARBDR010000793">
    <property type="protein sequence ID" value="KAJ8306801.1"/>
    <property type="molecule type" value="Genomic_DNA"/>
</dbReference>
<dbReference type="Proteomes" id="UP001217089">
    <property type="component" value="Unassembled WGS sequence"/>
</dbReference>
<name>A0ABQ9ENG7_TEGGR</name>
<sequence length="161" mass="17512">MGGSGGFGTDQRCGGDGGLGRIRVNAVTFKGTVSPTSGVFTRGTMKNKFQDHSQPGQKAIDYQNTMYGNEVFRGCFKDEKMNNRVLAITVSLTAADKANMTPEHCIDLCRKRNMKYSATEYGLDFTTTFPVKCNVPVFCILEASLDFPHDFGTADNPSSAL</sequence>
<organism evidence="1 2">
    <name type="scientific">Tegillarca granosa</name>
    <name type="common">Malaysian cockle</name>
    <name type="synonym">Anadara granosa</name>
    <dbReference type="NCBI Taxonomy" id="220873"/>
    <lineage>
        <taxon>Eukaryota</taxon>
        <taxon>Metazoa</taxon>
        <taxon>Spiralia</taxon>
        <taxon>Lophotrochozoa</taxon>
        <taxon>Mollusca</taxon>
        <taxon>Bivalvia</taxon>
        <taxon>Autobranchia</taxon>
        <taxon>Pteriomorphia</taxon>
        <taxon>Arcoida</taxon>
        <taxon>Arcoidea</taxon>
        <taxon>Arcidae</taxon>
        <taxon>Tegillarca</taxon>
    </lineage>
</organism>
<keyword evidence="2" id="KW-1185">Reference proteome</keyword>
<protein>
    <submittedName>
        <fullName evidence="1">Uncharacterized protein</fullName>
    </submittedName>
</protein>
<gene>
    <name evidence="1" type="ORF">KUTeg_014885</name>
</gene>
<proteinExistence type="predicted"/>
<evidence type="ECO:0000313" key="2">
    <source>
        <dbReference type="Proteomes" id="UP001217089"/>
    </source>
</evidence>
<reference evidence="1 2" key="1">
    <citation type="submission" date="2022-12" db="EMBL/GenBank/DDBJ databases">
        <title>Chromosome-level genome of Tegillarca granosa.</title>
        <authorList>
            <person name="Kim J."/>
        </authorList>
    </citation>
    <scope>NUCLEOTIDE SEQUENCE [LARGE SCALE GENOMIC DNA]</scope>
    <source>
        <strain evidence="1">Teg-2019</strain>
        <tissue evidence="1">Adductor muscle</tissue>
    </source>
</reference>
<evidence type="ECO:0000313" key="1">
    <source>
        <dbReference type="EMBL" id="KAJ8306801.1"/>
    </source>
</evidence>
<comment type="caution">
    <text evidence="1">The sequence shown here is derived from an EMBL/GenBank/DDBJ whole genome shotgun (WGS) entry which is preliminary data.</text>
</comment>